<reference evidence="1" key="1">
    <citation type="submission" date="2016-10" db="EMBL/GenBank/DDBJ databases">
        <authorList>
            <person name="Benchimol M."/>
            <person name="Almeida L.G."/>
            <person name="Vasconcelos A.T."/>
            <person name="Perreira-Neves A."/>
            <person name="Rosa I.A."/>
            <person name="Tasca T."/>
            <person name="Bogo M.R."/>
            <person name="de Souza W."/>
        </authorList>
    </citation>
    <scope>NUCLEOTIDE SEQUENCE [LARGE SCALE GENOMIC DNA]</scope>
    <source>
        <strain evidence="1">K</strain>
    </source>
</reference>
<dbReference type="CDD" id="cd17039">
    <property type="entry name" value="Ubl_ubiquitin_like"/>
    <property type="match status" value="1"/>
</dbReference>
<dbReference type="VEuPathDB" id="TrichDB:TRFO_21452"/>
<proteinExistence type="predicted"/>
<keyword evidence="2" id="KW-1185">Reference proteome</keyword>
<protein>
    <recommendedName>
        <fullName evidence="3">Ubiquitin-like domain-containing protein</fullName>
    </recommendedName>
</protein>
<dbReference type="AlphaFoldDB" id="A0A1J4KJX3"/>
<evidence type="ECO:0000313" key="1">
    <source>
        <dbReference type="EMBL" id="OHT09637.1"/>
    </source>
</evidence>
<gene>
    <name evidence="1" type="ORF">TRFO_21452</name>
</gene>
<evidence type="ECO:0008006" key="3">
    <source>
        <dbReference type="Google" id="ProtNLM"/>
    </source>
</evidence>
<dbReference type="OrthoDB" id="10575784at2759"/>
<sequence>MFSSKKNLNENSLEMNKELKVRVQWSRGTILPVLTKGTATAAELSRLLRFACSPLDEVVLLHNGVPLNPDLSLECQLIKDNDILEAFIVRKTSGNSDGLASKINSIVFEAARVADRHFNALENEPYRPEPKKKSSSDDDYFDLLETDNNYDRDSKATITSEPLPTFWVPPKTDPPDVLNKYVPTKVSSIEEAGQFLEKQGWSSWMW</sequence>
<dbReference type="GeneID" id="94836681"/>
<dbReference type="Proteomes" id="UP000179807">
    <property type="component" value="Unassembled WGS sequence"/>
</dbReference>
<name>A0A1J4KJX3_9EUKA</name>
<evidence type="ECO:0000313" key="2">
    <source>
        <dbReference type="Proteomes" id="UP000179807"/>
    </source>
</evidence>
<comment type="caution">
    <text evidence="1">The sequence shown here is derived from an EMBL/GenBank/DDBJ whole genome shotgun (WGS) entry which is preliminary data.</text>
</comment>
<dbReference type="RefSeq" id="XP_068362773.1">
    <property type="nucleotide sequence ID" value="XM_068501977.1"/>
</dbReference>
<dbReference type="InterPro" id="IPR029071">
    <property type="entry name" value="Ubiquitin-like_domsf"/>
</dbReference>
<dbReference type="EMBL" id="MLAK01000634">
    <property type="protein sequence ID" value="OHT09637.1"/>
    <property type="molecule type" value="Genomic_DNA"/>
</dbReference>
<accession>A0A1J4KJX3</accession>
<dbReference type="SUPFAM" id="SSF54236">
    <property type="entry name" value="Ubiquitin-like"/>
    <property type="match status" value="1"/>
</dbReference>
<organism evidence="1 2">
    <name type="scientific">Tritrichomonas foetus</name>
    <dbReference type="NCBI Taxonomy" id="1144522"/>
    <lineage>
        <taxon>Eukaryota</taxon>
        <taxon>Metamonada</taxon>
        <taxon>Parabasalia</taxon>
        <taxon>Tritrichomonadida</taxon>
        <taxon>Tritrichomonadidae</taxon>
        <taxon>Tritrichomonas</taxon>
    </lineage>
</organism>